<feature type="active site" description="Proton donor" evidence="4">
    <location>
        <position position="49"/>
    </location>
</feature>
<evidence type="ECO:0000256" key="3">
    <source>
        <dbReference type="ARBA" id="ARBA00023002"/>
    </source>
</evidence>
<keyword evidence="3" id="KW-0560">Oxidoreductase</keyword>
<dbReference type="Pfam" id="PF00248">
    <property type="entry name" value="Aldo_ket_red"/>
    <property type="match status" value="1"/>
</dbReference>
<evidence type="ECO:0000313" key="9">
    <source>
        <dbReference type="Proteomes" id="UP001174691"/>
    </source>
</evidence>
<evidence type="ECO:0000256" key="5">
    <source>
        <dbReference type="PIRSR" id="PIRSR000097-2"/>
    </source>
</evidence>
<dbReference type="PROSITE" id="PS00062">
    <property type="entry name" value="ALDOKETO_REDUCTASE_2"/>
    <property type="match status" value="1"/>
</dbReference>
<reference evidence="8" key="1">
    <citation type="submission" date="2022-07" db="EMBL/GenBank/DDBJ databases">
        <title>Fungi with potential for degradation of polypropylene.</title>
        <authorList>
            <person name="Gostincar C."/>
        </authorList>
    </citation>
    <scope>NUCLEOTIDE SEQUENCE</scope>
    <source>
        <strain evidence="8">EXF-13287</strain>
    </source>
</reference>
<accession>A0AA38RWF9</accession>
<sequence>MTQTIKLASGREMPLVGFGLWKVPKETAAETVYNAIKVGYRLFDGAYDYQNEKEAGEGIRRAIAEGLVKRDDIFITTKLWNNYHKEEYALEMGRRQNEIWGLGYIDLFLIHFPCALKYIKPAVREYPAWWMDDEHKVVELDKVPVQETWQALEKLVDQGVARSIGVSNFQAQLLYDLLSYARHPVSSLQIEHHPYLVQAGLVEMAQTNGIAVTAYSSFGPQSFLELPEDFSKRAKKIALLFEAEPIASLAKKYNKTPAQILLRWATQRNIAVIPKSNNAERLRQNLDLMGFDLASEELQQISDLDRGLRFNDPGFYLPDHPIHIFA</sequence>
<dbReference type="PRINTS" id="PR00069">
    <property type="entry name" value="ALDKETRDTASE"/>
</dbReference>
<dbReference type="FunFam" id="3.20.20.100:FF:000007">
    <property type="entry name" value="NAD(P)H-dependent D-xylose reductase xyl1"/>
    <property type="match status" value="1"/>
</dbReference>
<keyword evidence="9" id="KW-1185">Reference proteome</keyword>
<evidence type="ECO:0000259" key="7">
    <source>
        <dbReference type="Pfam" id="PF00248"/>
    </source>
</evidence>
<feature type="domain" description="NADP-dependent oxidoreductase" evidence="7">
    <location>
        <begin position="17"/>
        <end position="305"/>
    </location>
</feature>
<dbReference type="AlphaFoldDB" id="A0AA38RWF9"/>
<dbReference type="InterPro" id="IPR018170">
    <property type="entry name" value="Aldo/ket_reductase_CS"/>
</dbReference>
<proteinExistence type="inferred from homology"/>
<dbReference type="PROSITE" id="PS00063">
    <property type="entry name" value="ALDOKETO_REDUCTASE_3"/>
    <property type="match status" value="1"/>
</dbReference>
<feature type="site" description="Lowers pKa of active site Tyr" evidence="6">
    <location>
        <position position="78"/>
    </location>
</feature>
<evidence type="ECO:0000313" key="8">
    <source>
        <dbReference type="EMBL" id="KAJ9161279.1"/>
    </source>
</evidence>
<dbReference type="PIRSF" id="PIRSF000097">
    <property type="entry name" value="AKR"/>
    <property type="match status" value="1"/>
</dbReference>
<gene>
    <name evidence="8" type="ORF">NKR19_g2437</name>
</gene>
<dbReference type="GO" id="GO:0016491">
    <property type="term" value="F:oxidoreductase activity"/>
    <property type="evidence" value="ECO:0007669"/>
    <property type="project" value="UniProtKB-KW"/>
</dbReference>
<dbReference type="SUPFAM" id="SSF51430">
    <property type="entry name" value="NAD(P)-linked oxidoreductase"/>
    <property type="match status" value="1"/>
</dbReference>
<dbReference type="InterPro" id="IPR036812">
    <property type="entry name" value="NAD(P)_OxRdtase_dom_sf"/>
</dbReference>
<evidence type="ECO:0000256" key="1">
    <source>
        <dbReference type="ARBA" id="ARBA00007905"/>
    </source>
</evidence>
<organism evidence="8 9">
    <name type="scientific">Coniochaeta hoffmannii</name>
    <dbReference type="NCBI Taxonomy" id="91930"/>
    <lineage>
        <taxon>Eukaryota</taxon>
        <taxon>Fungi</taxon>
        <taxon>Dikarya</taxon>
        <taxon>Ascomycota</taxon>
        <taxon>Pezizomycotina</taxon>
        <taxon>Sordariomycetes</taxon>
        <taxon>Sordariomycetidae</taxon>
        <taxon>Coniochaetales</taxon>
        <taxon>Coniochaetaceae</taxon>
        <taxon>Coniochaeta</taxon>
    </lineage>
</organism>
<feature type="binding site" evidence="5">
    <location>
        <position position="111"/>
    </location>
    <ligand>
        <name>substrate</name>
    </ligand>
</feature>
<dbReference type="PROSITE" id="PS00798">
    <property type="entry name" value="ALDOKETO_REDUCTASE_1"/>
    <property type="match status" value="1"/>
</dbReference>
<dbReference type="Proteomes" id="UP001174691">
    <property type="component" value="Unassembled WGS sequence"/>
</dbReference>
<protein>
    <submittedName>
        <fullName evidence="8">NAD(P)H-dependent D-xylose reductase</fullName>
    </submittedName>
</protein>
<keyword evidence="2" id="KW-0521">NADP</keyword>
<evidence type="ECO:0000256" key="6">
    <source>
        <dbReference type="PIRSR" id="PIRSR000097-3"/>
    </source>
</evidence>
<comment type="caution">
    <text evidence="8">The sequence shown here is derived from an EMBL/GenBank/DDBJ whole genome shotgun (WGS) entry which is preliminary data.</text>
</comment>
<evidence type="ECO:0000256" key="4">
    <source>
        <dbReference type="PIRSR" id="PIRSR000097-1"/>
    </source>
</evidence>
<dbReference type="PANTHER" id="PTHR11732">
    <property type="entry name" value="ALDO/KETO REDUCTASE"/>
    <property type="match status" value="1"/>
</dbReference>
<dbReference type="InterPro" id="IPR020471">
    <property type="entry name" value="AKR"/>
</dbReference>
<name>A0AA38RWF9_9PEZI</name>
<evidence type="ECO:0000256" key="2">
    <source>
        <dbReference type="ARBA" id="ARBA00022857"/>
    </source>
</evidence>
<dbReference type="InterPro" id="IPR023210">
    <property type="entry name" value="NADP_OxRdtase_dom"/>
</dbReference>
<dbReference type="EMBL" id="JANBVN010000024">
    <property type="protein sequence ID" value="KAJ9161279.1"/>
    <property type="molecule type" value="Genomic_DNA"/>
</dbReference>
<dbReference type="Gene3D" id="3.20.20.100">
    <property type="entry name" value="NADP-dependent oxidoreductase domain"/>
    <property type="match status" value="1"/>
</dbReference>
<comment type="similarity">
    <text evidence="1">Belongs to the aldo/keto reductase family.</text>
</comment>